<evidence type="ECO:0000256" key="2">
    <source>
        <dbReference type="SAM" id="Phobius"/>
    </source>
</evidence>
<feature type="transmembrane region" description="Helical" evidence="2">
    <location>
        <begin position="355"/>
        <end position="380"/>
    </location>
</feature>
<feature type="transmembrane region" description="Helical" evidence="2">
    <location>
        <begin position="220"/>
        <end position="240"/>
    </location>
</feature>
<dbReference type="RefSeq" id="WP_087885704.1">
    <property type="nucleotide sequence ID" value="NZ_CP021748.1"/>
</dbReference>
<feature type="transmembrane region" description="Helical" evidence="2">
    <location>
        <begin position="314"/>
        <end position="335"/>
    </location>
</feature>
<organism evidence="3 4">
    <name type="scientific">Streptomyces alboflavus</name>
    <dbReference type="NCBI Taxonomy" id="67267"/>
    <lineage>
        <taxon>Bacteria</taxon>
        <taxon>Bacillati</taxon>
        <taxon>Actinomycetota</taxon>
        <taxon>Actinomycetes</taxon>
        <taxon>Kitasatosporales</taxon>
        <taxon>Streptomycetaceae</taxon>
        <taxon>Streptomyces</taxon>
    </lineage>
</organism>
<feature type="transmembrane region" description="Helical" evidence="2">
    <location>
        <begin position="261"/>
        <end position="277"/>
    </location>
</feature>
<gene>
    <name evidence="3" type="ORF">SMD44_05611</name>
</gene>
<reference evidence="3 4" key="1">
    <citation type="submission" date="2017-05" db="EMBL/GenBank/DDBJ databases">
        <title>Streptomyces alboflavus Genome sequencing and assembly.</title>
        <authorList>
            <person name="Wang Y."/>
            <person name="Du B."/>
            <person name="Ding Y."/>
            <person name="Liu H."/>
            <person name="Hou Q."/>
            <person name="Liu K."/>
            <person name="Wang C."/>
            <person name="Yao L."/>
        </authorList>
    </citation>
    <scope>NUCLEOTIDE SEQUENCE [LARGE SCALE GENOMIC DNA]</scope>
    <source>
        <strain evidence="3 4">MDJK44</strain>
    </source>
</reference>
<proteinExistence type="predicted"/>
<feature type="region of interest" description="Disordered" evidence="1">
    <location>
        <begin position="159"/>
        <end position="178"/>
    </location>
</feature>
<dbReference type="AlphaFoldDB" id="A0A1Z1WII4"/>
<dbReference type="Proteomes" id="UP000195880">
    <property type="component" value="Chromosome"/>
</dbReference>
<keyword evidence="4" id="KW-1185">Reference proteome</keyword>
<protein>
    <submittedName>
        <fullName evidence="3">Uncharacterized protein</fullName>
    </submittedName>
</protein>
<sequence>MAISTHRVVVLISVNGLRTDYELFEEACARHGWAILEQPAHPPQAAPQDVLRTIEYLVEVRMPGAYGAAMRGARLQVEKVAHQHRLDLHVRIAARFQPDSRRRPLWRSYAPLGASPPGPVPAWLWEWLGRGAAGSGLRDTGREVRAASREEALRLARKPLPGTTSAPPGVRVRTPTANPEHPLGLRWAGTVAMGRLGYVLLGTSVCGALLTAALRNAVPGPAVVGGLGLAAMSGAFVMVLRQHLAAVASERRGAEMHTARAAWATVLGMSVLLAAAGTSWDGAVAVSVIAALSLVLRGLYLFIQQRTWRDWVPWVLPALLPFAFGAFPGVGSFVHRAYLGEFGLEVGDVAVPGHWQVAAAFKWGLLVLALLVGPTVYGHIRHNHLAVEDRVMFGVVIGFGVLGMSFWVVNAVILGVAEEAGADAREAAARGDTPSAYYGIAPEWVCARPLGGKRPDELAVRGGEFTPTRPYLMLGDSRGTVVLWDPGPDGPSRKDDRALHLRLADLRLTPTEGDRRCPDR</sequence>
<name>A0A1Z1WII4_9ACTN</name>
<dbReference type="OrthoDB" id="4211751at2"/>
<evidence type="ECO:0000256" key="1">
    <source>
        <dbReference type="SAM" id="MobiDB-lite"/>
    </source>
</evidence>
<feature type="transmembrane region" description="Helical" evidence="2">
    <location>
        <begin position="283"/>
        <end position="302"/>
    </location>
</feature>
<feature type="transmembrane region" description="Helical" evidence="2">
    <location>
        <begin position="392"/>
        <end position="417"/>
    </location>
</feature>
<evidence type="ECO:0000313" key="3">
    <source>
        <dbReference type="EMBL" id="ARX86142.1"/>
    </source>
</evidence>
<accession>A0A1Z1WII4</accession>
<feature type="transmembrane region" description="Helical" evidence="2">
    <location>
        <begin position="196"/>
        <end position="214"/>
    </location>
</feature>
<evidence type="ECO:0000313" key="4">
    <source>
        <dbReference type="Proteomes" id="UP000195880"/>
    </source>
</evidence>
<keyword evidence="2" id="KW-0812">Transmembrane</keyword>
<keyword evidence="2" id="KW-0472">Membrane</keyword>
<dbReference type="KEGG" id="salf:SMD44_05611"/>
<keyword evidence="2" id="KW-1133">Transmembrane helix</keyword>
<dbReference type="EMBL" id="CP021748">
    <property type="protein sequence ID" value="ARX86142.1"/>
    <property type="molecule type" value="Genomic_DNA"/>
</dbReference>